<accession>A0A8C5NKC4</accession>
<keyword evidence="3" id="KW-1185">Reference proteome</keyword>
<protein>
    <submittedName>
        <fullName evidence="2">Uncharacterized protein</fullName>
    </submittedName>
</protein>
<feature type="region of interest" description="Disordered" evidence="1">
    <location>
        <begin position="1"/>
        <end position="27"/>
    </location>
</feature>
<evidence type="ECO:0000256" key="1">
    <source>
        <dbReference type="SAM" id="MobiDB-lite"/>
    </source>
</evidence>
<proteinExistence type="predicted"/>
<name>A0A8C5NKC4_JUNHY</name>
<dbReference type="AlphaFoldDB" id="A0A8C5NKC4"/>
<evidence type="ECO:0000313" key="2">
    <source>
        <dbReference type="Ensembl" id="ENSJHYP00000005010.1"/>
    </source>
</evidence>
<sequence length="61" mass="6585">MTCSAEPKPCTSQPSQAKVRAQPRKSLVGTKKYSLASNTALKVLQQTKSREKGAFLSCADK</sequence>
<organism evidence="2 3">
    <name type="scientific">Junco hyemalis</name>
    <name type="common">Dark-eyed junco</name>
    <dbReference type="NCBI Taxonomy" id="40217"/>
    <lineage>
        <taxon>Eukaryota</taxon>
        <taxon>Metazoa</taxon>
        <taxon>Chordata</taxon>
        <taxon>Craniata</taxon>
        <taxon>Vertebrata</taxon>
        <taxon>Euteleostomi</taxon>
        <taxon>Archelosauria</taxon>
        <taxon>Archosauria</taxon>
        <taxon>Dinosauria</taxon>
        <taxon>Saurischia</taxon>
        <taxon>Theropoda</taxon>
        <taxon>Coelurosauria</taxon>
        <taxon>Aves</taxon>
        <taxon>Neognathae</taxon>
        <taxon>Neoaves</taxon>
        <taxon>Telluraves</taxon>
        <taxon>Australaves</taxon>
        <taxon>Passeriformes</taxon>
        <taxon>Passerellidae</taxon>
        <taxon>Junco</taxon>
    </lineage>
</organism>
<reference evidence="2" key="1">
    <citation type="submission" date="2025-08" db="UniProtKB">
        <authorList>
            <consortium name="Ensembl"/>
        </authorList>
    </citation>
    <scope>IDENTIFICATION</scope>
</reference>
<dbReference type="Ensembl" id="ENSJHYT00000006161.1">
    <property type="protein sequence ID" value="ENSJHYP00000005010.1"/>
    <property type="gene ID" value="ENSJHYG00000004112.1"/>
</dbReference>
<reference evidence="2" key="2">
    <citation type="submission" date="2025-09" db="UniProtKB">
        <authorList>
            <consortium name="Ensembl"/>
        </authorList>
    </citation>
    <scope>IDENTIFICATION</scope>
</reference>
<evidence type="ECO:0000313" key="3">
    <source>
        <dbReference type="Proteomes" id="UP000694408"/>
    </source>
</evidence>
<dbReference type="Proteomes" id="UP000694408">
    <property type="component" value="Unplaced"/>
</dbReference>